<dbReference type="Gene3D" id="2.60.40.10">
    <property type="entry name" value="Immunoglobulins"/>
    <property type="match status" value="2"/>
</dbReference>
<dbReference type="GO" id="GO:0005886">
    <property type="term" value="C:plasma membrane"/>
    <property type="evidence" value="ECO:0007669"/>
    <property type="project" value="TreeGrafter"/>
</dbReference>
<keyword evidence="4" id="KW-0393">Immunoglobulin domain</keyword>
<dbReference type="Pfam" id="PF13895">
    <property type="entry name" value="Ig_2"/>
    <property type="match status" value="1"/>
</dbReference>
<sequence length="257" mass="29312">MLPFQGPFPKPSLRAHPSDLVPLKQSVTLRCQGPPVVDLYRLEKLTSKEYENQNFLFIPTMKTSNAGRYRCSYQNGSHWSPASDQLELIATGVYHKPSLSAHPGSVVPPGRDVTLQCQTQYGFDQFVLYKEGDTGSNKKPERWYRDNTELYKNLESWYRADFPIITVTPAHSGIYRCYSFSSSSPYQWSAPSDPLVLVVTGFSHQRYARENLVRICLGAMIIIFLLGLLAEDWHSRKKRLAHRIRAAQRPLPPLPRA</sequence>
<keyword evidence="5" id="KW-0812">Transmembrane</keyword>
<keyword evidence="2" id="KW-1015">Disulfide bond</keyword>
<dbReference type="InterPro" id="IPR013151">
    <property type="entry name" value="Immunoglobulin_dom"/>
</dbReference>
<dbReference type="InterPro" id="IPR013783">
    <property type="entry name" value="Ig-like_fold"/>
</dbReference>
<dbReference type="SMART" id="SM00409">
    <property type="entry name" value="IG"/>
    <property type="match status" value="2"/>
</dbReference>
<organism evidence="7 8">
    <name type="scientific">Cricetulus griseus</name>
    <name type="common">Chinese hamster</name>
    <name type="synonym">Cricetulus barabensis griseus</name>
    <dbReference type="NCBI Taxonomy" id="10029"/>
    <lineage>
        <taxon>Eukaryota</taxon>
        <taxon>Metazoa</taxon>
        <taxon>Chordata</taxon>
        <taxon>Craniata</taxon>
        <taxon>Vertebrata</taxon>
        <taxon>Euteleostomi</taxon>
        <taxon>Mammalia</taxon>
        <taxon>Eutheria</taxon>
        <taxon>Euarchontoglires</taxon>
        <taxon>Glires</taxon>
        <taxon>Rodentia</taxon>
        <taxon>Myomorpha</taxon>
        <taxon>Muroidea</taxon>
        <taxon>Cricetidae</taxon>
        <taxon>Cricetinae</taxon>
        <taxon>Cricetulus</taxon>
    </lineage>
</organism>
<dbReference type="AlphaFoldDB" id="G3I8U2"/>
<dbReference type="EMBL" id="JH001537">
    <property type="protein sequence ID" value="EGW12801.1"/>
    <property type="molecule type" value="Genomic_DNA"/>
</dbReference>
<reference evidence="8" key="1">
    <citation type="journal article" date="2011" name="Nat. Biotechnol.">
        <title>The genomic sequence of the Chinese hamster ovary (CHO)-K1 cell line.</title>
        <authorList>
            <person name="Xu X."/>
            <person name="Nagarajan H."/>
            <person name="Lewis N.E."/>
            <person name="Pan S."/>
            <person name="Cai Z."/>
            <person name="Liu X."/>
            <person name="Chen W."/>
            <person name="Xie M."/>
            <person name="Wang W."/>
            <person name="Hammond S."/>
            <person name="Andersen M.R."/>
            <person name="Neff N."/>
            <person name="Passarelli B."/>
            <person name="Koh W."/>
            <person name="Fan H.C."/>
            <person name="Wang J."/>
            <person name="Gui Y."/>
            <person name="Lee K.H."/>
            <person name="Betenbaugh M.J."/>
            <person name="Quake S.R."/>
            <person name="Famili I."/>
            <person name="Palsson B.O."/>
            <person name="Wang J."/>
        </authorList>
    </citation>
    <scope>NUCLEOTIDE SEQUENCE [LARGE SCALE GENOMIC DNA]</scope>
    <source>
        <strain evidence="8">CHO K1 cell line</strain>
    </source>
</reference>
<dbReference type="GlyGen" id="G3I8U2">
    <property type="glycosylation" value="1 site"/>
</dbReference>
<gene>
    <name evidence="7" type="ORF">I79_019974</name>
</gene>
<dbReference type="STRING" id="10029.G3I8U2"/>
<dbReference type="InterPro" id="IPR003598">
    <property type="entry name" value="Ig_sub2"/>
</dbReference>
<dbReference type="Proteomes" id="UP000001075">
    <property type="component" value="Unassembled WGS sequence"/>
</dbReference>
<evidence type="ECO:0000313" key="8">
    <source>
        <dbReference type="Proteomes" id="UP000001075"/>
    </source>
</evidence>
<dbReference type="PROSITE" id="PS50835">
    <property type="entry name" value="IG_LIKE"/>
    <property type="match status" value="1"/>
</dbReference>
<keyword evidence="5" id="KW-0472">Membrane</keyword>
<dbReference type="SMART" id="SM00408">
    <property type="entry name" value="IGc2"/>
    <property type="match status" value="2"/>
</dbReference>
<evidence type="ECO:0000259" key="6">
    <source>
        <dbReference type="PROSITE" id="PS50835"/>
    </source>
</evidence>
<dbReference type="InterPro" id="IPR007110">
    <property type="entry name" value="Ig-like_dom"/>
</dbReference>
<evidence type="ECO:0000256" key="3">
    <source>
        <dbReference type="ARBA" id="ARBA00023180"/>
    </source>
</evidence>
<dbReference type="InParanoid" id="G3I8U2"/>
<dbReference type="GO" id="GO:0007166">
    <property type="term" value="P:cell surface receptor signaling pathway"/>
    <property type="evidence" value="ECO:0007669"/>
    <property type="project" value="UniProtKB-ARBA"/>
</dbReference>
<proteinExistence type="predicted"/>
<dbReference type="SUPFAM" id="SSF48726">
    <property type="entry name" value="Immunoglobulin"/>
    <property type="match status" value="2"/>
</dbReference>
<keyword evidence="3" id="KW-0325">Glycoprotein</keyword>
<keyword evidence="5" id="KW-1133">Transmembrane helix</keyword>
<accession>G3I8U2</accession>
<protein>
    <submittedName>
        <fullName evidence="7">Platelet glycoprotein VI</fullName>
    </submittedName>
</protein>
<keyword evidence="1" id="KW-0732">Signal</keyword>
<dbReference type="PANTHER" id="PTHR11738:SF185">
    <property type="entry name" value="PLATELET GLYCOPROTEIN VI"/>
    <property type="match status" value="1"/>
</dbReference>
<dbReference type="InterPro" id="IPR003599">
    <property type="entry name" value="Ig_sub"/>
</dbReference>
<name>G3I8U2_CRIGR</name>
<dbReference type="FunCoup" id="G3I8U2">
    <property type="interactions" value="109"/>
</dbReference>
<dbReference type="Pfam" id="PF00047">
    <property type="entry name" value="ig"/>
    <property type="match status" value="1"/>
</dbReference>
<feature type="transmembrane region" description="Helical" evidence="5">
    <location>
        <begin position="212"/>
        <end position="230"/>
    </location>
</feature>
<evidence type="ECO:0000256" key="5">
    <source>
        <dbReference type="SAM" id="Phobius"/>
    </source>
</evidence>
<evidence type="ECO:0000256" key="1">
    <source>
        <dbReference type="ARBA" id="ARBA00022729"/>
    </source>
</evidence>
<evidence type="ECO:0000256" key="2">
    <source>
        <dbReference type="ARBA" id="ARBA00023157"/>
    </source>
</evidence>
<dbReference type="InterPro" id="IPR036179">
    <property type="entry name" value="Ig-like_dom_sf"/>
</dbReference>
<evidence type="ECO:0000313" key="7">
    <source>
        <dbReference type="EMBL" id="EGW12801.1"/>
    </source>
</evidence>
<dbReference type="GO" id="GO:0002764">
    <property type="term" value="P:immune response-regulating signaling pathway"/>
    <property type="evidence" value="ECO:0007669"/>
    <property type="project" value="TreeGrafter"/>
</dbReference>
<evidence type="ECO:0000256" key="4">
    <source>
        <dbReference type="ARBA" id="ARBA00023319"/>
    </source>
</evidence>
<feature type="domain" description="Ig-like" evidence="6">
    <location>
        <begin position="97"/>
        <end position="177"/>
    </location>
</feature>
<dbReference type="PANTHER" id="PTHR11738">
    <property type="entry name" value="MHC CLASS I NK CELL RECEPTOR"/>
    <property type="match status" value="1"/>
</dbReference>
<dbReference type="FunFam" id="2.60.40.10:FF:000049">
    <property type="entry name" value="Leukocyte immunoglobulin-like receptor subfamily B member 1"/>
    <property type="match status" value="2"/>
</dbReference>
<dbReference type="InterPro" id="IPR050412">
    <property type="entry name" value="Ig-like_Receptors_ImmuneReg"/>
</dbReference>